<dbReference type="GO" id="GO:0046856">
    <property type="term" value="P:phosphatidylinositol dephosphorylation"/>
    <property type="evidence" value="ECO:0007669"/>
    <property type="project" value="TreeGrafter"/>
</dbReference>
<evidence type="ECO:0000256" key="6">
    <source>
        <dbReference type="ARBA" id="ARBA00022753"/>
    </source>
</evidence>
<feature type="compositionally biased region" description="Polar residues" evidence="21">
    <location>
        <begin position="96"/>
        <end position="116"/>
    </location>
</feature>
<evidence type="ECO:0000256" key="10">
    <source>
        <dbReference type="ARBA" id="ARBA00023136"/>
    </source>
</evidence>
<keyword evidence="5" id="KW-0963">Cytoplasm</keyword>
<dbReference type="Pfam" id="PF06602">
    <property type="entry name" value="Myotub-related"/>
    <property type="match status" value="1"/>
</dbReference>
<evidence type="ECO:0000256" key="19">
    <source>
        <dbReference type="PIRSR" id="PIRSR630564-1"/>
    </source>
</evidence>
<dbReference type="CDD" id="cd14590">
    <property type="entry name" value="PTP-MTMR2"/>
    <property type="match status" value="1"/>
</dbReference>
<comment type="similarity">
    <text evidence="3">Belongs to the protein-tyrosine phosphatase family. Non-receptor class myotubularin subfamily.</text>
</comment>
<protein>
    <recommendedName>
        <fullName evidence="17">Phosphatidylinositol-3,5-bisphosphate 3-phosphatase MTMR2</fullName>
        <ecNumber evidence="4">3.1.3.95</ecNumber>
    </recommendedName>
    <alternativeName>
        <fullName evidence="18">Myotubularin-related protein 2</fullName>
    </alternativeName>
    <alternativeName>
        <fullName evidence="11">Phosphatidylinositol-3-phosphate phosphatase</fullName>
    </alternativeName>
</protein>
<reference evidence="24 25" key="1">
    <citation type="journal article" date="2024" name="Proc. Natl. Acad. Sci. U.S.A.">
        <title>The genetic regulatory architecture and epigenomic basis for age-related changes in rattlesnake venom.</title>
        <authorList>
            <person name="Hogan M.P."/>
            <person name="Holding M.L."/>
            <person name="Nystrom G.S."/>
            <person name="Colston T.J."/>
            <person name="Bartlett D.A."/>
            <person name="Mason A.J."/>
            <person name="Ellsworth S.A."/>
            <person name="Rautsaw R.M."/>
            <person name="Lawrence K.C."/>
            <person name="Strickland J.L."/>
            <person name="He B."/>
            <person name="Fraser P."/>
            <person name="Margres M.J."/>
            <person name="Gilbert D.M."/>
            <person name="Gibbs H.L."/>
            <person name="Parkinson C.L."/>
            <person name="Rokyta D.R."/>
        </authorList>
    </citation>
    <scope>NUCLEOTIDE SEQUENCE [LARGE SCALE GENOMIC DNA]</scope>
    <source>
        <strain evidence="24">DRR0105</strain>
    </source>
</reference>
<evidence type="ECO:0000256" key="21">
    <source>
        <dbReference type="SAM" id="MobiDB-lite"/>
    </source>
</evidence>
<feature type="compositionally biased region" description="Low complexity" evidence="21">
    <location>
        <begin position="205"/>
        <end position="218"/>
    </location>
</feature>
<keyword evidence="7" id="KW-0378">Hydrolase</keyword>
<feature type="compositionally biased region" description="Basic residues" evidence="21">
    <location>
        <begin position="798"/>
        <end position="810"/>
    </location>
</feature>
<evidence type="ECO:0000256" key="1">
    <source>
        <dbReference type="ARBA" id="ARBA00004220"/>
    </source>
</evidence>
<feature type="compositionally biased region" description="Low complexity" evidence="21">
    <location>
        <begin position="322"/>
        <end position="343"/>
    </location>
</feature>
<feature type="region of interest" description="Disordered" evidence="21">
    <location>
        <begin position="736"/>
        <end position="810"/>
    </location>
</feature>
<evidence type="ECO:0000256" key="4">
    <source>
        <dbReference type="ARBA" id="ARBA00012903"/>
    </source>
</evidence>
<dbReference type="InterPro" id="IPR004182">
    <property type="entry name" value="GRAM"/>
</dbReference>
<evidence type="ECO:0000256" key="3">
    <source>
        <dbReference type="ARBA" id="ARBA00007471"/>
    </source>
</evidence>
<dbReference type="GO" id="GO:0052629">
    <property type="term" value="F:phosphatidylinositol-3,5-bisphosphate 3-phosphatase activity"/>
    <property type="evidence" value="ECO:0007669"/>
    <property type="project" value="UniProtKB-EC"/>
</dbReference>
<evidence type="ECO:0000256" key="11">
    <source>
        <dbReference type="ARBA" id="ARBA00031219"/>
    </source>
</evidence>
<dbReference type="InterPro" id="IPR000387">
    <property type="entry name" value="Tyr_Pase_dom"/>
</dbReference>
<comment type="subcellular location">
    <subcellularLocation>
        <location evidence="2">Cytoplasm</location>
    </subcellularLocation>
    <subcellularLocation>
        <location evidence="1">Early endosome membrane</location>
        <topology evidence="1">Peripheral membrane protein</topology>
    </subcellularLocation>
</comment>
<dbReference type="InterPro" id="IPR016130">
    <property type="entry name" value="Tyr_Pase_AS"/>
</dbReference>
<dbReference type="PROSITE" id="PS51339">
    <property type="entry name" value="PPASE_MYOTUBULARIN"/>
    <property type="match status" value="1"/>
</dbReference>
<feature type="binding site" evidence="20">
    <location>
        <begin position="1282"/>
        <end position="1288"/>
    </location>
    <ligand>
        <name>substrate</name>
    </ligand>
</feature>
<feature type="compositionally biased region" description="Low complexity" evidence="21">
    <location>
        <begin position="1487"/>
        <end position="1496"/>
    </location>
</feature>
<dbReference type="PROSITE" id="PS50056">
    <property type="entry name" value="TYR_PHOSPHATASE_2"/>
    <property type="match status" value="1"/>
</dbReference>
<evidence type="ECO:0000256" key="17">
    <source>
        <dbReference type="ARBA" id="ARBA00047181"/>
    </source>
</evidence>
<evidence type="ECO:0000256" key="9">
    <source>
        <dbReference type="ARBA" id="ARBA00023098"/>
    </source>
</evidence>
<dbReference type="InterPro" id="IPR010569">
    <property type="entry name" value="Myotubularin-like_Pase_dom"/>
</dbReference>
<dbReference type="GO" id="GO:0004438">
    <property type="term" value="F:phosphatidylinositol-3-phosphate phosphatase activity"/>
    <property type="evidence" value="ECO:0007669"/>
    <property type="project" value="TreeGrafter"/>
</dbReference>
<organism evidence="24 25">
    <name type="scientific">Crotalus adamanteus</name>
    <name type="common">Eastern diamondback rattlesnake</name>
    <dbReference type="NCBI Taxonomy" id="8729"/>
    <lineage>
        <taxon>Eukaryota</taxon>
        <taxon>Metazoa</taxon>
        <taxon>Chordata</taxon>
        <taxon>Craniata</taxon>
        <taxon>Vertebrata</taxon>
        <taxon>Euteleostomi</taxon>
        <taxon>Lepidosauria</taxon>
        <taxon>Squamata</taxon>
        <taxon>Bifurcata</taxon>
        <taxon>Unidentata</taxon>
        <taxon>Episquamata</taxon>
        <taxon>Toxicofera</taxon>
        <taxon>Serpentes</taxon>
        <taxon>Colubroidea</taxon>
        <taxon>Viperidae</taxon>
        <taxon>Crotalinae</taxon>
        <taxon>Crotalus</taxon>
    </lineage>
</organism>
<evidence type="ECO:0000256" key="7">
    <source>
        <dbReference type="ARBA" id="ARBA00022801"/>
    </source>
</evidence>
<dbReference type="InterPro" id="IPR029021">
    <property type="entry name" value="Prot-tyrosine_phosphatase-like"/>
</dbReference>
<feature type="region of interest" description="Disordered" evidence="21">
    <location>
        <begin position="827"/>
        <end position="920"/>
    </location>
</feature>
<dbReference type="PANTHER" id="PTHR10807">
    <property type="entry name" value="MYOTUBULARIN-RELATED"/>
    <property type="match status" value="1"/>
</dbReference>
<dbReference type="SMART" id="SM00404">
    <property type="entry name" value="PTPc_motif"/>
    <property type="match status" value="1"/>
</dbReference>
<evidence type="ECO:0000313" key="25">
    <source>
        <dbReference type="Proteomes" id="UP001474421"/>
    </source>
</evidence>
<evidence type="ECO:0000259" key="23">
    <source>
        <dbReference type="PROSITE" id="PS51339"/>
    </source>
</evidence>
<accession>A0AAW1BKG0</accession>
<comment type="function">
    <text evidence="16">Lipid phosphatase that specifically dephosphorylates the D-3 position of phosphatidylinositol 3-phosphate and phosphatidylinositol 3,5-bisphosphate, generating phosphatidylinositol and phosphatidylinositol 5-phosphate. Regulates the level of these phosphoinositides critical for various biological processes including autophagy initiation and autophagosome maturation.</text>
</comment>
<feature type="region of interest" description="Disordered" evidence="21">
    <location>
        <begin position="685"/>
        <end position="706"/>
    </location>
</feature>
<dbReference type="GO" id="GO:0031901">
    <property type="term" value="C:early endosome membrane"/>
    <property type="evidence" value="ECO:0007669"/>
    <property type="project" value="UniProtKB-SubCell"/>
</dbReference>
<evidence type="ECO:0000256" key="2">
    <source>
        <dbReference type="ARBA" id="ARBA00004496"/>
    </source>
</evidence>
<dbReference type="EMBL" id="JAOTOJ010000004">
    <property type="protein sequence ID" value="KAK9402490.1"/>
    <property type="molecule type" value="Genomic_DNA"/>
</dbReference>
<feature type="region of interest" description="Disordered" evidence="21">
    <location>
        <begin position="1482"/>
        <end position="1508"/>
    </location>
</feature>
<evidence type="ECO:0000313" key="24">
    <source>
        <dbReference type="EMBL" id="KAK9402490.1"/>
    </source>
</evidence>
<comment type="caution">
    <text evidence="24">The sequence shown here is derived from an EMBL/GenBank/DDBJ whole genome shotgun (WGS) entry which is preliminary data.</text>
</comment>
<sequence length="1508" mass="167080">MDGPTSQNSVFPNRYGEDTAEQLMDPELQELFNELSNISVPPMSDLELENMINATIKQDEPFNIDIGHQIQRGTPAQSSSLQMDKMVIKQEYSPGLNQASVGSPQMRPPSTDSAFTISGAAMSTSSPIPSVPQTQTPPSQGTSVPPRPLANWQEVSHAQQLKQIAANRQQHALIQQCQQSQSATSWPGLSSTEPPSGSFVQEKMSSPSFHQQQQFSPQGPAISGIPVNGTPSKGMNSYTYRPNSMPQGSSVNMVMPRKSQDIPRNYLNNNQVSLEEPQNSIKPLFHFSSEQANKQMSSGLGAPHKPSLVHYAQQPPQQLSNSAVQPQTSQQQQPHSAQSLQTQHLQRPPNVSLALQQKIMLQKMLQNQPASGLQYMGPQNQLNQHTVLGQSGGTNPGSASCTNANTGTSYISSSPQTLLNQQLKQQFLLQQQQQQQQILTEAEKATSQDQLNRHLTRPPPDYKDQRRGQVNVQQTHQYSGGSPAVSINSNLCFSNPISTSNILSQQSNLLSTAHGLRMTSLPAGHHVSCYGNIPCSQPNAYNVSTPGVSQVAQHRNLNPIVTSQNNPAASRPTPPGQGNNMPTFDNGLGVNSQQGKLSLNQGTSAQRASNVMVSSNAATQNWVSSEAGSKQQETQRASGSPFSSGSSYTNQQLQRAAALQQFPQRAMVPPNQLGTIQMRTPTSQMNQSLNGQVGGASKPQSAMPTQLQGEVVAHLNPPRVHDSDVEDFFPQKYLEKEKWKEPEKRNRPAAPKSEKKRGGGHARPSPPGALPTSIPLQASGAGLSRRSGDAAVGSRLPKAWRRRRRDRRARRSLPSLRAALWAKDGSFLGPSRLPDALTGGRPRSLGPRASVGPLRRPRCSEPEMEKCSSCESLASKPAAPATRQPSSDSLSSASTSHSDHSAHTKSASVISSDSISTSTENFSPDLRILRESNKLAEMEEPPLLPGETIKDMAKDVTHICPFTGGIRGTLTVTNYRLYFKSMERNPPFVLDGPLGVINRVEKIGGASSRGENSYGLEIVCKDVRNLRFAHRPEGRTRRSIFENLTKYAFPVSNHLPLFAFEYKEVFPESGWNLYDPILEYRRQGIPNESWRVTSINEQYELCDTYPALLVVPANIPDEELRKVAAFRSRSRIPVLSWIHPESQATITRCSQPMVGVSGKRSKEDEKYLQAIMDSNAQSHKILIFDARPSVNAVANKAKGGGYESEDAYQNAELVFLDIHNIHVMRESLRKLKEIIYPNIEETHWLSNLESTHWLEHIKLILAGALRIADKVESGKTSVIVHCSDGWDRTAQLTSLAMLMLDGYYRTIRGFQVLLEKEWLSFGHRFQLRVGHGDKNHADADRSPVFLQFVDCVWQMTRQFPTAFEFSEFLLITILDHLYSCLFGTFLCNSEQQRVKEGLSEKTVSLWSYINSQLEDFTNPLYASYTNHVLYPVASMRHLELWVGYYIRWNPRMKPQEPVHNRYKELLAKRAELQKKVDELQREITNRSTSSSERASSPAQCVTPVQTIV</sequence>
<dbReference type="InterPro" id="IPR030564">
    <property type="entry name" value="Myotubularin"/>
</dbReference>
<feature type="domain" description="Myotubularin phosphatase" evidence="23">
    <location>
        <begin position="1070"/>
        <end position="1445"/>
    </location>
</feature>
<feature type="compositionally biased region" description="Low complexity" evidence="21">
    <location>
        <begin position="904"/>
        <end position="919"/>
    </location>
</feature>
<feature type="region of interest" description="Disordered" evidence="21">
    <location>
        <begin position="96"/>
        <end position="148"/>
    </location>
</feature>
<comment type="catalytic activity">
    <reaction evidence="12">
        <text>1,2-dioctanoyl-sn-glycero-3-phospho-(1-D-myo-inositol-3-phosphate) + H2O = 1,2-dioctanoyl-sn-glycero-3-phospho-(1D-myo-inositol) + phosphate</text>
        <dbReference type="Rhea" id="RHEA:42328"/>
        <dbReference type="ChEBI" id="CHEBI:15377"/>
        <dbReference type="ChEBI" id="CHEBI:43474"/>
        <dbReference type="ChEBI" id="CHEBI:65221"/>
        <dbReference type="ChEBI" id="CHEBI:78934"/>
    </reaction>
    <physiologicalReaction direction="left-to-right" evidence="12">
        <dbReference type="Rhea" id="RHEA:42329"/>
    </physiologicalReaction>
</comment>
<feature type="binding site" evidence="20">
    <location>
        <begin position="1220"/>
        <end position="1221"/>
    </location>
    <ligand>
        <name>substrate</name>
    </ligand>
</feature>
<evidence type="ECO:0000256" key="13">
    <source>
        <dbReference type="ARBA" id="ARBA00045090"/>
    </source>
</evidence>
<gene>
    <name evidence="24" type="ORF">NXF25_010846</name>
</gene>
<dbReference type="InterPro" id="IPR003595">
    <property type="entry name" value="Tyr_Pase_cat"/>
</dbReference>
<feature type="region of interest" description="Disordered" evidence="21">
    <location>
        <begin position="440"/>
        <end position="469"/>
    </location>
</feature>
<dbReference type="EC" id="3.1.3.95" evidence="4"/>
<dbReference type="PROSITE" id="PS00383">
    <property type="entry name" value="TYR_PHOSPHATASE_1"/>
    <property type="match status" value="1"/>
</dbReference>
<feature type="compositionally biased region" description="Low complexity" evidence="21">
    <location>
        <begin position="123"/>
        <end position="144"/>
    </location>
</feature>
<feature type="compositionally biased region" description="Polar residues" evidence="21">
    <location>
        <begin position="229"/>
        <end position="248"/>
    </location>
</feature>
<evidence type="ECO:0000256" key="18">
    <source>
        <dbReference type="ARBA" id="ARBA00047214"/>
    </source>
</evidence>
<evidence type="ECO:0000256" key="12">
    <source>
        <dbReference type="ARBA" id="ARBA00045083"/>
    </source>
</evidence>
<feature type="compositionally biased region" description="Low complexity" evidence="21">
    <location>
        <begin position="638"/>
        <end position="653"/>
    </location>
</feature>
<keyword evidence="10" id="KW-0472">Membrane</keyword>
<keyword evidence="6" id="KW-0967">Endosome</keyword>
<feature type="active site" description="Phosphocysteine intermediate" evidence="19">
    <location>
        <position position="1282"/>
    </location>
</feature>
<dbReference type="FunFam" id="2.30.29.30:FF:000038">
    <property type="entry name" value="Myotubularin 1, isoform CRA_a"/>
    <property type="match status" value="1"/>
</dbReference>
<dbReference type="InterPro" id="IPR011993">
    <property type="entry name" value="PH-like_dom_sf"/>
</dbReference>
<evidence type="ECO:0000256" key="15">
    <source>
        <dbReference type="ARBA" id="ARBA00045115"/>
    </source>
</evidence>
<feature type="region of interest" description="Disordered" evidence="21">
    <location>
        <begin position="175"/>
        <end position="248"/>
    </location>
</feature>
<evidence type="ECO:0000256" key="16">
    <source>
        <dbReference type="ARBA" id="ARBA00045161"/>
    </source>
</evidence>
<feature type="compositionally biased region" description="Low complexity" evidence="21">
    <location>
        <begin position="886"/>
        <end position="896"/>
    </location>
</feature>
<proteinExistence type="inferred from homology"/>
<feature type="region of interest" description="Disordered" evidence="21">
    <location>
        <begin position="315"/>
        <end position="347"/>
    </location>
</feature>
<evidence type="ECO:0000256" key="14">
    <source>
        <dbReference type="ARBA" id="ARBA00045091"/>
    </source>
</evidence>
<evidence type="ECO:0000256" key="8">
    <source>
        <dbReference type="ARBA" id="ARBA00023054"/>
    </source>
</evidence>
<name>A0AAW1BKG0_CROAD</name>
<evidence type="ECO:0000256" key="20">
    <source>
        <dbReference type="PIRSR" id="PIRSR630564-2"/>
    </source>
</evidence>
<comment type="catalytic activity">
    <reaction evidence="15">
        <text>1,2-dioctanoyl-sn-glycero-3-phospho-(1D-myo-inositol-3,5-bisphosphate) + H2O = 1,2-dioctanoyl-sn-glycero-3-phospho-(1D-myo-inositol-5-phosphate) + phosphate</text>
        <dbReference type="Rhea" id="RHEA:45632"/>
        <dbReference type="ChEBI" id="CHEBI:15377"/>
        <dbReference type="ChEBI" id="CHEBI:43474"/>
        <dbReference type="ChEBI" id="CHEBI:78911"/>
        <dbReference type="ChEBI" id="CHEBI:85342"/>
    </reaction>
    <physiologicalReaction direction="left-to-right" evidence="15">
        <dbReference type="Rhea" id="RHEA:45633"/>
    </physiologicalReaction>
</comment>
<dbReference type="Proteomes" id="UP001474421">
    <property type="component" value="Unassembled WGS sequence"/>
</dbReference>
<feature type="compositionally biased region" description="Polar residues" evidence="21">
    <location>
        <begin position="622"/>
        <end position="637"/>
    </location>
</feature>
<dbReference type="SMART" id="SM00568">
    <property type="entry name" value="GRAM"/>
    <property type="match status" value="1"/>
</dbReference>
<feature type="compositionally biased region" description="Polar residues" evidence="21">
    <location>
        <begin position="175"/>
        <end position="199"/>
    </location>
</feature>
<feature type="region of interest" description="Disordered" evidence="21">
    <location>
        <begin position="562"/>
        <end position="582"/>
    </location>
</feature>
<feature type="compositionally biased region" description="Polar residues" evidence="21">
    <location>
        <begin position="1497"/>
        <end position="1508"/>
    </location>
</feature>
<keyword evidence="25" id="KW-1185">Reference proteome</keyword>
<evidence type="ECO:0000256" key="5">
    <source>
        <dbReference type="ARBA" id="ARBA00022490"/>
    </source>
</evidence>
<dbReference type="Pfam" id="PF02893">
    <property type="entry name" value="GRAM"/>
    <property type="match status" value="1"/>
</dbReference>
<dbReference type="SUPFAM" id="SSF52799">
    <property type="entry name" value="(Phosphotyrosine protein) phosphatases II"/>
    <property type="match status" value="1"/>
</dbReference>
<keyword evidence="8" id="KW-0175">Coiled coil</keyword>
<feature type="binding site" evidence="20">
    <location>
        <begin position="1195"/>
        <end position="1198"/>
    </location>
    <ligand>
        <name>substrate</name>
    </ligand>
</feature>
<feature type="compositionally biased region" description="Basic and acidic residues" evidence="21">
    <location>
        <begin position="858"/>
        <end position="868"/>
    </location>
</feature>
<keyword evidence="9" id="KW-0443">Lipid metabolism</keyword>
<evidence type="ECO:0000259" key="22">
    <source>
        <dbReference type="PROSITE" id="PS50056"/>
    </source>
</evidence>
<feature type="region of interest" description="Disordered" evidence="21">
    <location>
        <begin position="622"/>
        <end position="653"/>
    </location>
</feature>
<comment type="catalytic activity">
    <reaction evidence="14">
        <text>a 1,2-diacyl-sn-glycero-3-phospho-(1D-myo-inositol-3-phosphate) + H2O = a 1,2-diacyl-sn-glycero-3-phospho-(1D-myo-inositol) + phosphate</text>
        <dbReference type="Rhea" id="RHEA:12316"/>
        <dbReference type="ChEBI" id="CHEBI:15377"/>
        <dbReference type="ChEBI" id="CHEBI:43474"/>
        <dbReference type="ChEBI" id="CHEBI:57880"/>
        <dbReference type="ChEBI" id="CHEBI:58088"/>
    </reaction>
    <physiologicalReaction direction="left-to-right" evidence="14">
        <dbReference type="Rhea" id="RHEA:12317"/>
    </physiologicalReaction>
</comment>
<dbReference type="SUPFAM" id="SSF50729">
    <property type="entry name" value="PH domain-like"/>
    <property type="match status" value="1"/>
</dbReference>
<dbReference type="Gene3D" id="2.30.29.30">
    <property type="entry name" value="Pleckstrin-homology domain (PH domain)/Phosphotyrosine-binding domain (PTB)"/>
    <property type="match status" value="1"/>
</dbReference>
<feature type="domain" description="Tyrosine specific protein phosphatases" evidence="22">
    <location>
        <begin position="1251"/>
        <end position="1298"/>
    </location>
</feature>
<comment type="catalytic activity">
    <reaction evidence="13">
        <text>a 1,2-diacyl-sn-glycero-3-phospho-(1D-myo-inositol-3,5-bisphosphate) + H2O = a 1,2-diacyl-sn-glycero-3-phospho-(1D-myo-inositol-5-phosphate) + phosphate</text>
        <dbReference type="Rhea" id="RHEA:39019"/>
        <dbReference type="ChEBI" id="CHEBI:15377"/>
        <dbReference type="ChEBI" id="CHEBI:43474"/>
        <dbReference type="ChEBI" id="CHEBI:57795"/>
        <dbReference type="ChEBI" id="CHEBI:57923"/>
        <dbReference type="EC" id="3.1.3.95"/>
    </reaction>
    <physiologicalReaction direction="left-to-right" evidence="13">
        <dbReference type="Rhea" id="RHEA:39020"/>
    </physiologicalReaction>
</comment>
<feature type="compositionally biased region" description="Basic and acidic residues" evidence="21">
    <location>
        <begin position="736"/>
        <end position="757"/>
    </location>
</feature>
<dbReference type="PANTHER" id="PTHR10807:SF42">
    <property type="entry name" value="MYOTUBULARIN-RELATED PROTEIN 2"/>
    <property type="match status" value="1"/>
</dbReference>